<evidence type="ECO:0000313" key="2">
    <source>
        <dbReference type="Proteomes" id="UP000287033"/>
    </source>
</evidence>
<sequence>SSGRMITDVQLAIFANMLGPQHCNSVKVWTNKKWINLKDGS</sequence>
<protein>
    <submittedName>
        <fullName evidence="1">Uncharacterized protein</fullName>
    </submittedName>
</protein>
<gene>
    <name evidence="1" type="ORF">chiPu_0020843</name>
</gene>
<organism evidence="1 2">
    <name type="scientific">Chiloscyllium punctatum</name>
    <name type="common">Brownbanded bambooshark</name>
    <name type="synonym">Hemiscyllium punctatum</name>
    <dbReference type="NCBI Taxonomy" id="137246"/>
    <lineage>
        <taxon>Eukaryota</taxon>
        <taxon>Metazoa</taxon>
        <taxon>Chordata</taxon>
        <taxon>Craniata</taxon>
        <taxon>Vertebrata</taxon>
        <taxon>Chondrichthyes</taxon>
        <taxon>Elasmobranchii</taxon>
        <taxon>Galeomorphii</taxon>
        <taxon>Galeoidea</taxon>
        <taxon>Orectolobiformes</taxon>
        <taxon>Hemiscylliidae</taxon>
        <taxon>Chiloscyllium</taxon>
    </lineage>
</organism>
<comment type="caution">
    <text evidence="1">The sequence shown here is derived from an EMBL/GenBank/DDBJ whole genome shotgun (WGS) entry which is preliminary data.</text>
</comment>
<dbReference type="EMBL" id="BEZZ01003002">
    <property type="protein sequence ID" value="GCC18605.1"/>
    <property type="molecule type" value="Genomic_DNA"/>
</dbReference>
<feature type="non-terminal residue" evidence="1">
    <location>
        <position position="1"/>
    </location>
</feature>
<proteinExistence type="predicted"/>
<keyword evidence="2" id="KW-1185">Reference proteome</keyword>
<dbReference type="OrthoDB" id="2124077at2759"/>
<evidence type="ECO:0000313" key="1">
    <source>
        <dbReference type="EMBL" id="GCC18605.1"/>
    </source>
</evidence>
<reference evidence="1 2" key="1">
    <citation type="journal article" date="2018" name="Nat. Ecol. Evol.">
        <title>Shark genomes provide insights into elasmobranch evolution and the origin of vertebrates.</title>
        <authorList>
            <person name="Hara Y"/>
            <person name="Yamaguchi K"/>
            <person name="Onimaru K"/>
            <person name="Kadota M"/>
            <person name="Koyanagi M"/>
            <person name="Keeley SD"/>
            <person name="Tatsumi K"/>
            <person name="Tanaka K"/>
            <person name="Motone F"/>
            <person name="Kageyama Y"/>
            <person name="Nozu R"/>
            <person name="Adachi N"/>
            <person name="Nishimura O"/>
            <person name="Nakagawa R"/>
            <person name="Tanegashima C"/>
            <person name="Kiyatake I"/>
            <person name="Matsumoto R"/>
            <person name="Murakumo K"/>
            <person name="Nishida K"/>
            <person name="Terakita A"/>
            <person name="Kuratani S"/>
            <person name="Sato K"/>
            <person name="Hyodo S Kuraku.S."/>
        </authorList>
    </citation>
    <scope>NUCLEOTIDE SEQUENCE [LARGE SCALE GENOMIC DNA]</scope>
</reference>
<dbReference type="AlphaFoldDB" id="A0A401RKD2"/>
<dbReference type="Proteomes" id="UP000287033">
    <property type="component" value="Unassembled WGS sequence"/>
</dbReference>
<name>A0A401RKD2_CHIPU</name>
<accession>A0A401RKD2</accession>